<proteinExistence type="predicted"/>
<evidence type="ECO:0000313" key="1">
    <source>
        <dbReference type="Ensembl" id="ENSCINP00000033907.1"/>
    </source>
</evidence>
<dbReference type="AlphaFoldDB" id="H2XW73"/>
<reference evidence="1" key="4">
    <citation type="submission" date="2025-09" db="UniProtKB">
        <authorList>
            <consortium name="Ensembl"/>
        </authorList>
    </citation>
    <scope>IDENTIFICATION</scope>
</reference>
<dbReference type="EMBL" id="EAAA01002774">
    <property type="status" value="NOT_ANNOTATED_CDS"/>
    <property type="molecule type" value="Genomic_DNA"/>
</dbReference>
<reference evidence="2" key="1">
    <citation type="journal article" date="2002" name="Science">
        <title>The draft genome of Ciona intestinalis: insights into chordate and vertebrate origins.</title>
        <authorList>
            <person name="Dehal P."/>
            <person name="Satou Y."/>
            <person name="Campbell R.K."/>
            <person name="Chapman J."/>
            <person name="Degnan B."/>
            <person name="De Tomaso A."/>
            <person name="Davidson B."/>
            <person name="Di Gregorio A."/>
            <person name="Gelpke M."/>
            <person name="Goodstein D.M."/>
            <person name="Harafuji N."/>
            <person name="Hastings K.E."/>
            <person name="Ho I."/>
            <person name="Hotta K."/>
            <person name="Huang W."/>
            <person name="Kawashima T."/>
            <person name="Lemaire P."/>
            <person name="Martinez D."/>
            <person name="Meinertzhagen I.A."/>
            <person name="Necula S."/>
            <person name="Nonaka M."/>
            <person name="Putnam N."/>
            <person name="Rash S."/>
            <person name="Saiga H."/>
            <person name="Satake M."/>
            <person name="Terry A."/>
            <person name="Yamada L."/>
            <person name="Wang H.G."/>
            <person name="Awazu S."/>
            <person name="Azumi K."/>
            <person name="Boore J."/>
            <person name="Branno M."/>
            <person name="Chin-Bow S."/>
            <person name="DeSantis R."/>
            <person name="Doyle S."/>
            <person name="Francino P."/>
            <person name="Keys D.N."/>
            <person name="Haga S."/>
            <person name="Hayashi H."/>
            <person name="Hino K."/>
            <person name="Imai K.S."/>
            <person name="Inaba K."/>
            <person name="Kano S."/>
            <person name="Kobayashi K."/>
            <person name="Kobayashi M."/>
            <person name="Lee B.I."/>
            <person name="Makabe K.W."/>
            <person name="Manohar C."/>
            <person name="Matassi G."/>
            <person name="Medina M."/>
            <person name="Mochizuki Y."/>
            <person name="Mount S."/>
            <person name="Morishita T."/>
            <person name="Miura S."/>
            <person name="Nakayama A."/>
            <person name="Nishizaka S."/>
            <person name="Nomoto H."/>
            <person name="Ohta F."/>
            <person name="Oishi K."/>
            <person name="Rigoutsos I."/>
            <person name="Sano M."/>
            <person name="Sasaki A."/>
            <person name="Sasakura Y."/>
            <person name="Shoguchi E."/>
            <person name="Shin-i T."/>
            <person name="Spagnuolo A."/>
            <person name="Stainier D."/>
            <person name="Suzuki M.M."/>
            <person name="Tassy O."/>
            <person name="Takatori N."/>
            <person name="Tokuoka M."/>
            <person name="Yagi K."/>
            <person name="Yoshizaki F."/>
            <person name="Wada S."/>
            <person name="Zhang C."/>
            <person name="Hyatt P.D."/>
            <person name="Larimer F."/>
            <person name="Detter C."/>
            <person name="Doggett N."/>
            <person name="Glavina T."/>
            <person name="Hawkins T."/>
            <person name="Richardson P."/>
            <person name="Lucas S."/>
            <person name="Kohara Y."/>
            <person name="Levine M."/>
            <person name="Satoh N."/>
            <person name="Rokhsar D.S."/>
        </authorList>
    </citation>
    <scope>NUCLEOTIDE SEQUENCE [LARGE SCALE GENOMIC DNA]</scope>
</reference>
<dbReference type="InParanoid" id="H2XW73"/>
<dbReference type="Proteomes" id="UP000008144">
    <property type="component" value="Chromosome 8"/>
</dbReference>
<reference evidence="1" key="3">
    <citation type="submission" date="2025-08" db="UniProtKB">
        <authorList>
            <consortium name="Ensembl"/>
        </authorList>
    </citation>
    <scope>IDENTIFICATION</scope>
</reference>
<dbReference type="HOGENOM" id="CLU_3392175_0_0_1"/>
<keyword evidence="2" id="KW-1185">Reference proteome</keyword>
<protein>
    <submittedName>
        <fullName evidence="1">Uncharacterized protein</fullName>
    </submittedName>
</protein>
<organism evidence="1 2">
    <name type="scientific">Ciona intestinalis</name>
    <name type="common">Transparent sea squirt</name>
    <name type="synonym">Ascidia intestinalis</name>
    <dbReference type="NCBI Taxonomy" id="7719"/>
    <lineage>
        <taxon>Eukaryota</taxon>
        <taxon>Metazoa</taxon>
        <taxon>Chordata</taxon>
        <taxon>Tunicata</taxon>
        <taxon>Ascidiacea</taxon>
        <taxon>Phlebobranchia</taxon>
        <taxon>Cionidae</taxon>
        <taxon>Ciona</taxon>
    </lineage>
</organism>
<accession>H2XW73</accession>
<name>H2XW73_CIOIN</name>
<sequence>MASVVPEDSVITCSSNATTSINYRSPVSITFL</sequence>
<reference evidence="1" key="2">
    <citation type="journal article" date="2008" name="Genome Biol.">
        <title>Improved genome assembly and evidence-based global gene model set for the chordate Ciona intestinalis: new insight into intron and operon populations.</title>
        <authorList>
            <person name="Satou Y."/>
            <person name="Mineta K."/>
            <person name="Ogasawara M."/>
            <person name="Sasakura Y."/>
            <person name="Shoguchi E."/>
            <person name="Ueno K."/>
            <person name="Yamada L."/>
            <person name="Matsumoto J."/>
            <person name="Wasserscheid J."/>
            <person name="Dewar K."/>
            <person name="Wiley G.B."/>
            <person name="Macmil S.L."/>
            <person name="Roe B.A."/>
            <person name="Zeller R.W."/>
            <person name="Hastings K.E."/>
            <person name="Lemaire P."/>
            <person name="Lindquist E."/>
            <person name="Endo T."/>
            <person name="Hotta K."/>
            <person name="Inaba K."/>
        </authorList>
    </citation>
    <scope>NUCLEOTIDE SEQUENCE [LARGE SCALE GENOMIC DNA]</scope>
    <source>
        <strain evidence="1">wild type</strain>
    </source>
</reference>
<evidence type="ECO:0000313" key="2">
    <source>
        <dbReference type="Proteomes" id="UP000008144"/>
    </source>
</evidence>
<dbReference type="Ensembl" id="ENSCINT00000036795.1">
    <property type="protein sequence ID" value="ENSCINP00000033907.1"/>
    <property type="gene ID" value="ENSCING00000024010.1"/>
</dbReference>